<feature type="compositionally biased region" description="Basic and acidic residues" evidence="1">
    <location>
        <begin position="220"/>
        <end position="240"/>
    </location>
</feature>
<keyword evidence="2" id="KW-0812">Transmembrane</keyword>
<keyword evidence="2" id="KW-1133">Transmembrane helix</keyword>
<keyword evidence="2" id="KW-0472">Membrane</keyword>
<reference evidence="3 4" key="1">
    <citation type="journal article" date="2024" name="Commun. Biol.">
        <title>Comparative genomic analysis of thermophilic fungi reveals convergent evolutionary adaptations and gene losses.</title>
        <authorList>
            <person name="Steindorff A.S."/>
            <person name="Aguilar-Pontes M.V."/>
            <person name="Robinson A.J."/>
            <person name="Andreopoulos B."/>
            <person name="LaButti K."/>
            <person name="Kuo A."/>
            <person name="Mondo S."/>
            <person name="Riley R."/>
            <person name="Otillar R."/>
            <person name="Haridas S."/>
            <person name="Lipzen A."/>
            <person name="Grimwood J."/>
            <person name="Schmutz J."/>
            <person name="Clum A."/>
            <person name="Reid I.D."/>
            <person name="Moisan M.C."/>
            <person name="Butler G."/>
            <person name="Nguyen T.T.M."/>
            <person name="Dewar K."/>
            <person name="Conant G."/>
            <person name="Drula E."/>
            <person name="Henrissat B."/>
            <person name="Hansel C."/>
            <person name="Singer S."/>
            <person name="Hutchinson M.I."/>
            <person name="de Vries R.P."/>
            <person name="Natvig D.O."/>
            <person name="Powell A.J."/>
            <person name="Tsang A."/>
            <person name="Grigoriev I.V."/>
        </authorList>
    </citation>
    <scope>NUCLEOTIDE SEQUENCE [LARGE SCALE GENOMIC DNA]</scope>
    <source>
        <strain evidence="3 4">CBS 494.80</strain>
    </source>
</reference>
<feature type="compositionally biased region" description="Basic and acidic residues" evidence="1">
    <location>
        <begin position="251"/>
        <end position="269"/>
    </location>
</feature>
<keyword evidence="4" id="KW-1185">Reference proteome</keyword>
<dbReference type="Proteomes" id="UP001595075">
    <property type="component" value="Unassembled WGS sequence"/>
</dbReference>
<dbReference type="EMBL" id="JAZHXI010000001">
    <property type="protein sequence ID" value="KAL2075811.1"/>
    <property type="molecule type" value="Genomic_DNA"/>
</dbReference>
<protein>
    <submittedName>
        <fullName evidence="3">Uncharacterized protein</fullName>
    </submittedName>
</protein>
<gene>
    <name evidence="3" type="ORF">VTL71DRAFT_754</name>
</gene>
<evidence type="ECO:0000313" key="4">
    <source>
        <dbReference type="Proteomes" id="UP001595075"/>
    </source>
</evidence>
<evidence type="ECO:0000256" key="2">
    <source>
        <dbReference type="SAM" id="Phobius"/>
    </source>
</evidence>
<sequence length="591" mass="66959">MVSGPDIITYIGIPMAVLGTLPIIYNTISTLVTLANVRRMLRHGRLAGIARGDIINHVIEVELPRYTIAPLDREEQRLEYWKLSEHPSHIPGGSYTTFNWKRHNTGTKTQRIDYSDQLRQPQAEIRFEELISFLLDLGAVPDPSGFRMLRASGLWVPTGTPLLLSPDRREGVLTIGPLDDSDGKLSLAVRWSSNWGTRDPTSLPPYWVRLRGASPNTSYLEKHGSDVKTAERSLNSKEETAPQNAGDEQAEDHASYEQKHVLNSPDHRKAEKISSVPESFLRRSIDRINNYVPLPEDLPMVRCQVGVQGLIAATPDDIDPLLFEPLDISHLEVEETNVNTIGVWFASVLTALSTSSDTILWNYKIPTEILAFAKKDTIPCGVLVLLGITEESATPEWATQYDDEEENREIQMRKMKEQSQATMREMRLPPAEKSRAYHQRIAKEHDDWREGLNAARRRDAQRAETRVIEALQSPKWDNRLVAEHNLLWLKKEGLVNEVHDLKRSVEIILWRMLNEPIFAQELTKSLDTWQAFVDSGGLRKADYLALKENQTMFATASLLLSVIKVSVVASHGSLGMDLQECMRMWKTVRLG</sequence>
<feature type="region of interest" description="Disordered" evidence="1">
    <location>
        <begin position="217"/>
        <end position="269"/>
    </location>
</feature>
<evidence type="ECO:0000313" key="3">
    <source>
        <dbReference type="EMBL" id="KAL2075811.1"/>
    </source>
</evidence>
<proteinExistence type="predicted"/>
<name>A0ABR4D388_9HELO</name>
<organism evidence="3 4">
    <name type="scientific">Oculimacula yallundae</name>
    <dbReference type="NCBI Taxonomy" id="86028"/>
    <lineage>
        <taxon>Eukaryota</taxon>
        <taxon>Fungi</taxon>
        <taxon>Dikarya</taxon>
        <taxon>Ascomycota</taxon>
        <taxon>Pezizomycotina</taxon>
        <taxon>Leotiomycetes</taxon>
        <taxon>Helotiales</taxon>
        <taxon>Ploettnerulaceae</taxon>
        <taxon>Oculimacula</taxon>
    </lineage>
</organism>
<evidence type="ECO:0000256" key="1">
    <source>
        <dbReference type="SAM" id="MobiDB-lite"/>
    </source>
</evidence>
<feature type="transmembrane region" description="Helical" evidence="2">
    <location>
        <begin position="12"/>
        <end position="35"/>
    </location>
</feature>
<accession>A0ABR4D388</accession>
<comment type="caution">
    <text evidence="3">The sequence shown here is derived from an EMBL/GenBank/DDBJ whole genome shotgun (WGS) entry which is preliminary data.</text>
</comment>